<dbReference type="Proteomes" id="UP000754644">
    <property type="component" value="Unassembled WGS sequence"/>
</dbReference>
<evidence type="ECO:0000313" key="1">
    <source>
        <dbReference type="EMBL" id="NQV64818.1"/>
    </source>
</evidence>
<comment type="caution">
    <text evidence="1">The sequence shown here is derived from an EMBL/GenBank/DDBJ whole genome shotgun (WGS) entry which is preliminary data.</text>
</comment>
<name>A0A972VV54_9GAMM</name>
<evidence type="ECO:0000313" key="2">
    <source>
        <dbReference type="Proteomes" id="UP000754644"/>
    </source>
</evidence>
<protein>
    <submittedName>
        <fullName evidence="1">Uncharacterized protein</fullName>
    </submittedName>
</protein>
<proteinExistence type="predicted"/>
<dbReference type="InterPro" id="IPR046125">
    <property type="entry name" value="DUF6122"/>
</dbReference>
<accession>A0A972VV54</accession>
<dbReference type="Pfam" id="PF19617">
    <property type="entry name" value="DUF6122"/>
    <property type="match status" value="1"/>
</dbReference>
<dbReference type="EMBL" id="JABMOJ010000206">
    <property type="protein sequence ID" value="NQV64818.1"/>
    <property type="molecule type" value="Genomic_DNA"/>
</dbReference>
<dbReference type="AlphaFoldDB" id="A0A972VV54"/>
<reference evidence="1" key="1">
    <citation type="submission" date="2020-05" db="EMBL/GenBank/DDBJ databases">
        <title>Sulfur intermediates as new biogeochemical hubs in an aquatic model microbial ecosystem.</title>
        <authorList>
            <person name="Vigneron A."/>
        </authorList>
    </citation>
    <scope>NUCLEOTIDE SEQUENCE</scope>
    <source>
        <strain evidence="1">Bin.250</strain>
    </source>
</reference>
<sequence>MVHLLLHFLVPLLPALTLYRKKWLVSYGMLLAGLLIDVDHLLADPIYDPGRCSIGFHPLHTAIPIVVYNLLMLFPKTRLIGMGLIIHVVLDAIDCQVTGGIWYTAG</sequence>
<organism evidence="1 2">
    <name type="scientific">SAR86 cluster bacterium</name>
    <dbReference type="NCBI Taxonomy" id="2030880"/>
    <lineage>
        <taxon>Bacteria</taxon>
        <taxon>Pseudomonadati</taxon>
        <taxon>Pseudomonadota</taxon>
        <taxon>Gammaproteobacteria</taxon>
        <taxon>SAR86 cluster</taxon>
    </lineage>
</organism>
<gene>
    <name evidence="1" type="ORF">HQ497_05570</name>
</gene>